<name>A0ACB8G0Y7_9SAUR</name>
<evidence type="ECO:0000313" key="2">
    <source>
        <dbReference type="Proteomes" id="UP000827872"/>
    </source>
</evidence>
<dbReference type="Proteomes" id="UP000827872">
    <property type="component" value="Linkage Group LG02"/>
</dbReference>
<organism evidence="1 2">
    <name type="scientific">Sphaerodactylus townsendi</name>
    <dbReference type="NCBI Taxonomy" id="933632"/>
    <lineage>
        <taxon>Eukaryota</taxon>
        <taxon>Metazoa</taxon>
        <taxon>Chordata</taxon>
        <taxon>Craniata</taxon>
        <taxon>Vertebrata</taxon>
        <taxon>Euteleostomi</taxon>
        <taxon>Lepidosauria</taxon>
        <taxon>Squamata</taxon>
        <taxon>Bifurcata</taxon>
        <taxon>Gekkota</taxon>
        <taxon>Sphaerodactylidae</taxon>
        <taxon>Sphaerodactylus</taxon>
    </lineage>
</organism>
<keyword evidence="2" id="KW-1185">Reference proteome</keyword>
<evidence type="ECO:0000313" key="1">
    <source>
        <dbReference type="EMBL" id="KAH8013175.1"/>
    </source>
</evidence>
<sequence length="518" mass="59016">MICCSFLELRTCHPGYFQCDSGHCIAQRFQCDGSADCLDFSDEATCPTRYPNGTYCSRTMFECKNHVCIQPHWKCDGDDDCGDGSDEELHLCLDVVCEPPFRFRCGNNRCIYNHELCNHEDDCGDGSDEEEEHCREPTPKSCTTEEFKCGNGNCIPLHYVCDNYDDCGDHFDELGCNSGTGRTCAENICEHNCTNLSEGSFICTCRPGYRPSEENRNTCDGNPPILLLPDNIRIRKYNMTSEQYSDYIDNEEHIQAIDYDWDPEGIGLSIVYYSILGRGAEFGSIKRAYIPTFESGGNNPVKEVDLNLKYLVSPVGLAVDWVGRHLYWTDAGTNRVEVAKLDGRYRKWLVYTLLDQPAAIAINPKLGLMYWTDWGRQPKIESAWMDGQHRQSLISEDLGWPTGLSIDYLNNDRIYWSDVKENLIESMRPDGTDRKIVVQGVNSPFSLDVFEGHLYWMSKERGEVWKEDKFGKGEKIKVLTINPWLTQVRIYHQHRCNQSGNGPVLGDESLISLIPVKK</sequence>
<protein>
    <submittedName>
        <fullName evidence="1">Uncharacterized protein</fullName>
    </submittedName>
</protein>
<gene>
    <name evidence="1" type="ORF">K3G42_012639</name>
</gene>
<reference evidence="1" key="1">
    <citation type="submission" date="2021-08" db="EMBL/GenBank/DDBJ databases">
        <title>The first chromosome-level gecko genome reveals the dynamic sex chromosomes of Neotropical dwarf geckos (Sphaerodactylidae: Sphaerodactylus).</title>
        <authorList>
            <person name="Pinto B.J."/>
            <person name="Keating S.E."/>
            <person name="Gamble T."/>
        </authorList>
    </citation>
    <scope>NUCLEOTIDE SEQUENCE</scope>
    <source>
        <strain evidence="1">TG3544</strain>
    </source>
</reference>
<dbReference type="EMBL" id="CM037615">
    <property type="protein sequence ID" value="KAH8013175.1"/>
    <property type="molecule type" value="Genomic_DNA"/>
</dbReference>
<accession>A0ACB8G0Y7</accession>
<comment type="caution">
    <text evidence="1">The sequence shown here is derived from an EMBL/GenBank/DDBJ whole genome shotgun (WGS) entry which is preliminary data.</text>
</comment>
<proteinExistence type="predicted"/>